<evidence type="ECO:0000313" key="2">
    <source>
        <dbReference type="EMBL" id="SHF70516.1"/>
    </source>
</evidence>
<name>A0A1M5DUB6_9FIRM</name>
<reference evidence="3" key="1">
    <citation type="submission" date="2016-11" db="EMBL/GenBank/DDBJ databases">
        <authorList>
            <person name="Varghese N."/>
            <person name="Submissions S."/>
        </authorList>
    </citation>
    <scope>NUCLEOTIDE SEQUENCE [LARGE SCALE GENOMIC DNA]</scope>
    <source>
        <strain evidence="3">DSM 11792</strain>
    </source>
</reference>
<dbReference type="EMBL" id="FQUW01000056">
    <property type="protein sequence ID" value="SHF70516.1"/>
    <property type="molecule type" value="Genomic_DNA"/>
</dbReference>
<dbReference type="InterPro" id="IPR010982">
    <property type="entry name" value="Lambda_DNA-bd_dom_sf"/>
</dbReference>
<gene>
    <name evidence="2" type="ORF">SAMN02745218_02918</name>
</gene>
<dbReference type="Pfam" id="PF01381">
    <property type="entry name" value="HTH_3"/>
    <property type="match status" value="1"/>
</dbReference>
<keyword evidence="3" id="KW-1185">Reference proteome</keyword>
<dbReference type="SUPFAM" id="SSF47413">
    <property type="entry name" value="lambda repressor-like DNA-binding domains"/>
    <property type="match status" value="1"/>
</dbReference>
<dbReference type="PROSITE" id="PS50943">
    <property type="entry name" value="HTH_CROC1"/>
    <property type="match status" value="1"/>
</dbReference>
<dbReference type="RefSeq" id="WP_073167582.1">
    <property type="nucleotide sequence ID" value="NZ_FQUW01000056.1"/>
</dbReference>
<protein>
    <submittedName>
        <fullName evidence="2">Helix-turn-helix</fullName>
    </submittedName>
</protein>
<evidence type="ECO:0000313" key="3">
    <source>
        <dbReference type="Proteomes" id="UP000184196"/>
    </source>
</evidence>
<dbReference type="AlphaFoldDB" id="A0A1M5DUB6"/>
<feature type="domain" description="HTH cro/C1-type" evidence="1">
    <location>
        <begin position="4"/>
        <end position="58"/>
    </location>
</feature>
<evidence type="ECO:0000259" key="1">
    <source>
        <dbReference type="PROSITE" id="PS50943"/>
    </source>
</evidence>
<sequence length="69" mass="7930">MFYVEKVMKERGLSKTRLGFMAQIHPATIGKLLAGHIPPYPSYRRRLSEALGVPEDMLFKRVDETQPAR</sequence>
<dbReference type="GO" id="GO:0003677">
    <property type="term" value="F:DNA binding"/>
    <property type="evidence" value="ECO:0007669"/>
    <property type="project" value="InterPro"/>
</dbReference>
<dbReference type="SMART" id="SM00530">
    <property type="entry name" value="HTH_XRE"/>
    <property type="match status" value="1"/>
</dbReference>
<dbReference type="Proteomes" id="UP000184196">
    <property type="component" value="Unassembled WGS sequence"/>
</dbReference>
<organism evidence="2 3">
    <name type="scientific">Desulfofundulus australicus DSM 11792</name>
    <dbReference type="NCBI Taxonomy" id="1121425"/>
    <lineage>
        <taxon>Bacteria</taxon>
        <taxon>Bacillati</taxon>
        <taxon>Bacillota</taxon>
        <taxon>Clostridia</taxon>
        <taxon>Eubacteriales</taxon>
        <taxon>Peptococcaceae</taxon>
        <taxon>Desulfofundulus</taxon>
    </lineage>
</organism>
<accession>A0A1M5DUB6</accession>
<proteinExistence type="predicted"/>
<dbReference type="Gene3D" id="1.10.260.40">
    <property type="entry name" value="lambda repressor-like DNA-binding domains"/>
    <property type="match status" value="1"/>
</dbReference>
<dbReference type="InterPro" id="IPR001387">
    <property type="entry name" value="Cro/C1-type_HTH"/>
</dbReference>